<dbReference type="GO" id="GO:0005524">
    <property type="term" value="F:ATP binding"/>
    <property type="evidence" value="ECO:0007669"/>
    <property type="project" value="InterPro"/>
</dbReference>
<keyword evidence="5" id="KW-0548">Nucleotidyltransferase</keyword>
<evidence type="ECO:0000256" key="9">
    <source>
        <dbReference type="ARBA" id="ARBA00023242"/>
    </source>
</evidence>
<reference evidence="13 14" key="1">
    <citation type="submission" date="2021-12" db="EMBL/GenBank/DDBJ databases">
        <title>High titer production of polyol ester of fatty acids by Rhodotorula paludigena BS15 towards product separation-free biomass refinery.</title>
        <authorList>
            <person name="Mano J."/>
            <person name="Ono H."/>
            <person name="Tanaka T."/>
            <person name="Naito K."/>
            <person name="Sushida H."/>
            <person name="Ike M."/>
            <person name="Tokuyasu K."/>
            <person name="Kitaoka M."/>
        </authorList>
    </citation>
    <scope>NUCLEOTIDE SEQUENCE [LARGE SCALE GENOMIC DNA]</scope>
    <source>
        <strain evidence="13 14">BS15</strain>
    </source>
</reference>
<evidence type="ECO:0000256" key="2">
    <source>
        <dbReference type="ARBA" id="ARBA00012475"/>
    </source>
</evidence>
<evidence type="ECO:0000256" key="6">
    <source>
        <dbReference type="ARBA" id="ARBA00022741"/>
    </source>
</evidence>
<accession>A0AAV5GAZ2</accession>
<comment type="caution">
    <text evidence="13">The sequence shown here is derived from an EMBL/GenBank/DDBJ whole genome shotgun (WGS) entry which is preliminary data.</text>
</comment>
<dbReference type="AlphaFoldDB" id="A0AAV5GAZ2"/>
<keyword evidence="3" id="KW-0507">mRNA processing</keyword>
<evidence type="ECO:0000256" key="5">
    <source>
        <dbReference type="ARBA" id="ARBA00022695"/>
    </source>
</evidence>
<keyword evidence="4" id="KW-0808">Transferase</keyword>
<dbReference type="InterPro" id="IPR013846">
    <property type="entry name" value="mRNA_cap_enzyme_C"/>
</dbReference>
<comment type="catalytic activity">
    <reaction evidence="10">
        <text>a 5'-end diphospho-ribonucleoside in mRNA + GTP + H(+) = a 5'-end (5'-triphosphoguanosine)-ribonucleoside in mRNA + diphosphate</text>
        <dbReference type="Rhea" id="RHEA:67012"/>
        <dbReference type="Rhea" id="RHEA-COMP:17165"/>
        <dbReference type="Rhea" id="RHEA-COMP:17166"/>
        <dbReference type="ChEBI" id="CHEBI:15378"/>
        <dbReference type="ChEBI" id="CHEBI:33019"/>
        <dbReference type="ChEBI" id="CHEBI:37565"/>
        <dbReference type="ChEBI" id="CHEBI:167616"/>
        <dbReference type="ChEBI" id="CHEBI:167617"/>
        <dbReference type="EC" id="2.7.7.50"/>
    </reaction>
    <physiologicalReaction direction="left-to-right" evidence="10">
        <dbReference type="Rhea" id="RHEA:67013"/>
    </physiologicalReaction>
</comment>
<dbReference type="Pfam" id="PF03919">
    <property type="entry name" value="mRNA_cap_C"/>
    <property type="match status" value="1"/>
</dbReference>
<dbReference type="GO" id="GO:0005634">
    <property type="term" value="C:nucleus"/>
    <property type="evidence" value="ECO:0007669"/>
    <property type="project" value="UniProtKB-SubCell"/>
</dbReference>
<dbReference type="SUPFAM" id="SSF50249">
    <property type="entry name" value="Nucleic acid-binding proteins"/>
    <property type="match status" value="1"/>
</dbReference>
<evidence type="ECO:0000256" key="8">
    <source>
        <dbReference type="ARBA" id="ARBA00023134"/>
    </source>
</evidence>
<dbReference type="InterPro" id="IPR051029">
    <property type="entry name" value="mRNA_Capping_Enz/RNA_Phosphat"/>
</dbReference>
<dbReference type="GO" id="GO:0004484">
    <property type="term" value="F:mRNA guanylyltransferase activity"/>
    <property type="evidence" value="ECO:0007669"/>
    <property type="project" value="UniProtKB-EC"/>
</dbReference>
<dbReference type="SUPFAM" id="SSF56091">
    <property type="entry name" value="DNA ligase/mRNA capping enzyme, catalytic domain"/>
    <property type="match status" value="1"/>
</dbReference>
<protein>
    <recommendedName>
        <fullName evidence="2">mRNA guanylyltransferase</fullName>
        <ecNumber evidence="2">2.7.7.50</ecNumber>
    </recommendedName>
</protein>
<name>A0AAV5GAZ2_9BASI</name>
<organism evidence="13 14">
    <name type="scientific">Rhodotorula paludigena</name>
    <dbReference type="NCBI Taxonomy" id="86838"/>
    <lineage>
        <taxon>Eukaryota</taxon>
        <taxon>Fungi</taxon>
        <taxon>Dikarya</taxon>
        <taxon>Basidiomycota</taxon>
        <taxon>Pucciniomycotina</taxon>
        <taxon>Microbotryomycetes</taxon>
        <taxon>Sporidiobolales</taxon>
        <taxon>Sporidiobolaceae</taxon>
        <taxon>Rhodotorula</taxon>
    </lineage>
</organism>
<evidence type="ECO:0000256" key="4">
    <source>
        <dbReference type="ARBA" id="ARBA00022679"/>
    </source>
</evidence>
<evidence type="ECO:0000256" key="11">
    <source>
        <dbReference type="SAM" id="MobiDB-lite"/>
    </source>
</evidence>
<feature type="compositionally biased region" description="Low complexity" evidence="11">
    <location>
        <begin position="502"/>
        <end position="512"/>
    </location>
</feature>
<sequence>MAESPNVNAYAYADQPDEVGYSAASPFYANNDDSGPVSPRVQAAADDNDDGLLRSPEPQPAPPEAASRPHSAYASPAPPASLPPRPAQPQGQPLPACPPPQQQHPTLPNGLQYNPALHPPKRDLPVPDRIPGEPVLDGEKHWNLRKHLADLCGTGGTASFWVCEKSDGVRVLVLIVATGFGQEVYLIDRKDAIHQCYWLTFPHQDGPEYNHSNTVLDGEFVIDVDPETGAHIPRLLVFDLLVLDSENVMARPLEKRYGRLAKYVVEPYQKYQKTLPPDVLANQPFEVIIKKQELSYGIEAVFRDHVPKLLHGNDGLIFTSAEAPYTPGTDPKILKWKPPSENSIDFVLQLKFPPSAANEREPDFYAKPVFLLLMNHGHEGSHYYDTMEVSDETWEQWKHSGEQYDDRVVEVVWDRARDTWKFVRFRDDKFEGNFKTVVASIIRSIEHGVEAEQLVAHAGRIRRAWKARAAARAAPPPPPRDARGPPVQGQQQYHANGHNGYAQAPPQQQQGRPPAPMGGYGGGGGGGLRR</sequence>
<keyword evidence="14" id="KW-1185">Reference proteome</keyword>
<feature type="compositionally biased region" description="Gly residues" evidence="11">
    <location>
        <begin position="518"/>
        <end position="530"/>
    </location>
</feature>
<comment type="subcellular location">
    <subcellularLocation>
        <location evidence="1">Nucleus</location>
    </subcellularLocation>
</comment>
<dbReference type="GO" id="GO:0006281">
    <property type="term" value="P:DNA repair"/>
    <property type="evidence" value="ECO:0007669"/>
    <property type="project" value="InterPro"/>
</dbReference>
<dbReference type="GO" id="GO:0003910">
    <property type="term" value="F:DNA ligase (ATP) activity"/>
    <property type="evidence" value="ECO:0007669"/>
    <property type="project" value="InterPro"/>
</dbReference>
<evidence type="ECO:0000256" key="7">
    <source>
        <dbReference type="ARBA" id="ARBA00023042"/>
    </source>
</evidence>
<gene>
    <name evidence="13" type="ORF">Rhopal_000432-T1</name>
</gene>
<dbReference type="PROSITE" id="PS50160">
    <property type="entry name" value="DNA_LIGASE_A3"/>
    <property type="match status" value="1"/>
</dbReference>
<keyword evidence="6" id="KW-0547">Nucleotide-binding</keyword>
<keyword evidence="7" id="KW-0506">mRNA capping</keyword>
<feature type="compositionally biased region" description="Pro residues" evidence="11">
    <location>
        <begin position="76"/>
        <end position="87"/>
    </location>
</feature>
<feature type="region of interest" description="Disordered" evidence="11">
    <location>
        <begin position="21"/>
        <end position="130"/>
    </location>
</feature>
<dbReference type="PANTHER" id="PTHR10367">
    <property type="entry name" value="MRNA-CAPPING ENZYME"/>
    <property type="match status" value="1"/>
</dbReference>
<evidence type="ECO:0000313" key="14">
    <source>
        <dbReference type="Proteomes" id="UP001342314"/>
    </source>
</evidence>
<dbReference type="EMBL" id="BQKY01000001">
    <property type="protein sequence ID" value="GJN87483.1"/>
    <property type="molecule type" value="Genomic_DNA"/>
</dbReference>
<evidence type="ECO:0000256" key="10">
    <source>
        <dbReference type="ARBA" id="ARBA00044624"/>
    </source>
</evidence>
<feature type="domain" description="ATP-dependent DNA ligase family profile" evidence="12">
    <location>
        <begin position="235"/>
        <end position="336"/>
    </location>
</feature>
<dbReference type="PANTHER" id="PTHR10367:SF17">
    <property type="entry name" value="MRNA-CAPPING ENZYME"/>
    <property type="match status" value="1"/>
</dbReference>
<dbReference type="GO" id="GO:0005525">
    <property type="term" value="F:GTP binding"/>
    <property type="evidence" value="ECO:0007669"/>
    <property type="project" value="UniProtKB-KW"/>
</dbReference>
<evidence type="ECO:0000256" key="1">
    <source>
        <dbReference type="ARBA" id="ARBA00004123"/>
    </source>
</evidence>
<dbReference type="Gene3D" id="3.30.470.30">
    <property type="entry name" value="DNA ligase/mRNA capping enzyme"/>
    <property type="match status" value="1"/>
</dbReference>
<dbReference type="InterPro" id="IPR001339">
    <property type="entry name" value="mRNA_cap_enzyme_adenylation"/>
</dbReference>
<dbReference type="InterPro" id="IPR012310">
    <property type="entry name" value="DNA_ligase_ATP-dep_cent"/>
</dbReference>
<dbReference type="GO" id="GO:0006310">
    <property type="term" value="P:DNA recombination"/>
    <property type="evidence" value="ECO:0007669"/>
    <property type="project" value="InterPro"/>
</dbReference>
<evidence type="ECO:0000259" key="12">
    <source>
        <dbReference type="PROSITE" id="PS50160"/>
    </source>
</evidence>
<feature type="region of interest" description="Disordered" evidence="11">
    <location>
        <begin position="467"/>
        <end position="530"/>
    </location>
</feature>
<evidence type="ECO:0000256" key="3">
    <source>
        <dbReference type="ARBA" id="ARBA00022664"/>
    </source>
</evidence>
<proteinExistence type="predicted"/>
<dbReference type="Pfam" id="PF01331">
    <property type="entry name" value="mRNA_cap_enzyme"/>
    <property type="match status" value="1"/>
</dbReference>
<evidence type="ECO:0000313" key="13">
    <source>
        <dbReference type="EMBL" id="GJN87483.1"/>
    </source>
</evidence>
<dbReference type="EC" id="2.7.7.50" evidence="2"/>
<dbReference type="CDD" id="cd07895">
    <property type="entry name" value="Adenylation_mRNA_capping"/>
    <property type="match status" value="1"/>
</dbReference>
<feature type="compositionally biased region" description="Low complexity" evidence="11">
    <location>
        <begin position="64"/>
        <end position="75"/>
    </location>
</feature>
<dbReference type="Gene3D" id="2.40.50.140">
    <property type="entry name" value="Nucleic acid-binding proteins"/>
    <property type="match status" value="1"/>
</dbReference>
<dbReference type="Proteomes" id="UP001342314">
    <property type="component" value="Unassembled WGS sequence"/>
</dbReference>
<dbReference type="InterPro" id="IPR012340">
    <property type="entry name" value="NA-bd_OB-fold"/>
</dbReference>
<dbReference type="GO" id="GO:0006370">
    <property type="term" value="P:7-methylguanosine mRNA capping"/>
    <property type="evidence" value="ECO:0007669"/>
    <property type="project" value="UniProtKB-KW"/>
</dbReference>
<keyword evidence="8" id="KW-0342">GTP-binding</keyword>
<keyword evidence="9" id="KW-0539">Nucleus</keyword>